<dbReference type="InterPro" id="IPR020843">
    <property type="entry name" value="ER"/>
</dbReference>
<dbReference type="Gene3D" id="3.90.180.10">
    <property type="entry name" value="Medium-chain alcohol dehydrogenases, catalytic domain"/>
    <property type="match status" value="1"/>
</dbReference>
<feature type="domain" description="Enoyl reductase (ER)" evidence="1">
    <location>
        <begin position="12"/>
        <end position="322"/>
    </location>
</feature>
<evidence type="ECO:0000313" key="3">
    <source>
        <dbReference type="Proteomes" id="UP001293718"/>
    </source>
</evidence>
<dbReference type="SUPFAM" id="SSF50129">
    <property type="entry name" value="GroES-like"/>
    <property type="match status" value="1"/>
</dbReference>
<dbReference type="CDD" id="cd08288">
    <property type="entry name" value="MDR_yhdh"/>
    <property type="match status" value="1"/>
</dbReference>
<accession>A0ABU5IMK4</accession>
<organism evidence="2 3">
    <name type="scientific">Azohydromonas lata</name>
    <dbReference type="NCBI Taxonomy" id="45677"/>
    <lineage>
        <taxon>Bacteria</taxon>
        <taxon>Pseudomonadati</taxon>
        <taxon>Pseudomonadota</taxon>
        <taxon>Betaproteobacteria</taxon>
        <taxon>Burkholderiales</taxon>
        <taxon>Sphaerotilaceae</taxon>
        <taxon>Azohydromonas</taxon>
    </lineage>
</organism>
<dbReference type="PANTHER" id="PTHR43677:SF1">
    <property type="entry name" value="ACRYLYL-COA REDUCTASE ACUI-RELATED"/>
    <property type="match status" value="1"/>
</dbReference>
<dbReference type="GO" id="GO:0016491">
    <property type="term" value="F:oxidoreductase activity"/>
    <property type="evidence" value="ECO:0007669"/>
    <property type="project" value="UniProtKB-KW"/>
</dbReference>
<dbReference type="Gene3D" id="3.40.50.720">
    <property type="entry name" value="NAD(P)-binding Rossmann-like Domain"/>
    <property type="match status" value="1"/>
</dbReference>
<dbReference type="InterPro" id="IPR014188">
    <property type="entry name" value="Acrylyl-CoA_reductase_AcuI"/>
</dbReference>
<evidence type="ECO:0000313" key="2">
    <source>
        <dbReference type="EMBL" id="MDZ5460136.1"/>
    </source>
</evidence>
<dbReference type="InterPro" id="IPR013149">
    <property type="entry name" value="ADH-like_C"/>
</dbReference>
<protein>
    <submittedName>
        <fullName evidence="2">MDR family oxidoreductase</fullName>
        <ecNumber evidence="2">1.-.-.-</ecNumber>
    </submittedName>
</protein>
<dbReference type="InterPro" id="IPR036291">
    <property type="entry name" value="NAD(P)-bd_dom_sf"/>
</dbReference>
<dbReference type="InterPro" id="IPR051397">
    <property type="entry name" value="Zn-ADH-like_protein"/>
</dbReference>
<evidence type="ECO:0000259" key="1">
    <source>
        <dbReference type="SMART" id="SM00829"/>
    </source>
</evidence>
<dbReference type="Pfam" id="PF00107">
    <property type="entry name" value="ADH_zinc_N"/>
    <property type="match status" value="1"/>
</dbReference>
<dbReference type="EC" id="1.-.-.-" evidence="2"/>
<dbReference type="PANTHER" id="PTHR43677">
    <property type="entry name" value="SHORT-CHAIN DEHYDROGENASE/REDUCTASE"/>
    <property type="match status" value="1"/>
</dbReference>
<dbReference type="SUPFAM" id="SSF51735">
    <property type="entry name" value="NAD(P)-binding Rossmann-fold domains"/>
    <property type="match status" value="1"/>
</dbReference>
<keyword evidence="3" id="KW-1185">Reference proteome</keyword>
<gene>
    <name evidence="2" type="ORF">SM757_26510</name>
</gene>
<name>A0ABU5IMK4_9BURK</name>
<dbReference type="InterPro" id="IPR013154">
    <property type="entry name" value="ADH-like_N"/>
</dbReference>
<dbReference type="NCBIfam" id="TIGR02823">
    <property type="entry name" value="oxido_YhdH"/>
    <property type="match status" value="1"/>
</dbReference>
<reference evidence="2 3" key="1">
    <citation type="submission" date="2023-11" db="EMBL/GenBank/DDBJ databases">
        <title>Draft genome of Azohydromonas lata strain H1 (DSM1123), a polyhydroxyalkanoate producer.</title>
        <authorList>
            <person name="Traversa D."/>
            <person name="D'Addabbo P."/>
            <person name="Pazzani C."/>
            <person name="Manzari C."/>
            <person name="Chiara M."/>
            <person name="Scrascia M."/>
        </authorList>
    </citation>
    <scope>NUCLEOTIDE SEQUENCE [LARGE SCALE GENOMIC DNA]</scope>
    <source>
        <strain evidence="2 3">H1</strain>
    </source>
</reference>
<dbReference type="Proteomes" id="UP001293718">
    <property type="component" value="Unassembled WGS sequence"/>
</dbReference>
<dbReference type="InterPro" id="IPR011032">
    <property type="entry name" value="GroES-like_sf"/>
</dbReference>
<dbReference type="Pfam" id="PF08240">
    <property type="entry name" value="ADH_N"/>
    <property type="match status" value="1"/>
</dbReference>
<comment type="caution">
    <text evidence="2">The sequence shown here is derived from an EMBL/GenBank/DDBJ whole genome shotgun (WGS) entry which is preliminary data.</text>
</comment>
<dbReference type="RefSeq" id="WP_322467695.1">
    <property type="nucleotide sequence ID" value="NZ_JAXOJX010000059.1"/>
</dbReference>
<sequence>MFSALYLQKDAGGFSADVRELPPLEPGEGEVLVRIQHSTLNFKDGLAITDRSPVIRRFPMVPGIDGAGVVIASRHPGFQPGDRVASTGAEVGETRWGCLAQQAVLPPDGLVKLPAGFSTEHAMAVGTAGFTAALAVLALERHGLKPQSEVLVTGATGGVGSIAIALLARAGHRVTAATGKTAEADYLRALGAADVLDRRTLEAAGKPLQKERWDAVVDAAGSHTLVNALAQTKWNGTVAACGLAHGADLPGSVMPFILRGVTLAGINSVWPARPLREAAWQRIFESLDTGLLDGLTQTIPLTQARWGAQALMDGKVRGRFVVRID</sequence>
<dbReference type="EMBL" id="JAXOJX010000059">
    <property type="protein sequence ID" value="MDZ5460136.1"/>
    <property type="molecule type" value="Genomic_DNA"/>
</dbReference>
<dbReference type="SMART" id="SM00829">
    <property type="entry name" value="PKS_ER"/>
    <property type="match status" value="1"/>
</dbReference>
<keyword evidence="2" id="KW-0560">Oxidoreductase</keyword>
<proteinExistence type="predicted"/>